<dbReference type="NCBIfam" id="NF006396">
    <property type="entry name" value="PRK08645.1"/>
    <property type="match status" value="1"/>
</dbReference>
<dbReference type="RefSeq" id="WP_204698258.1">
    <property type="nucleotide sequence ID" value="NZ_JAFBEC010000007.1"/>
</dbReference>
<dbReference type="GO" id="GO:0032259">
    <property type="term" value="P:methylation"/>
    <property type="evidence" value="ECO:0007669"/>
    <property type="project" value="UniProtKB-KW"/>
</dbReference>
<keyword evidence="3 8" id="KW-0489">Methyltransferase</keyword>
<feature type="binding site" evidence="8">
    <location>
        <position position="270"/>
    </location>
    <ligand>
        <name>Zn(2+)</name>
        <dbReference type="ChEBI" id="CHEBI:29105"/>
    </ligand>
</feature>
<dbReference type="InterPro" id="IPR003726">
    <property type="entry name" value="HCY_dom"/>
</dbReference>
<dbReference type="SUPFAM" id="SSF51730">
    <property type="entry name" value="FAD-linked oxidoreductase"/>
    <property type="match status" value="1"/>
</dbReference>
<dbReference type="Gene3D" id="3.20.20.330">
    <property type="entry name" value="Homocysteine-binding-like domain"/>
    <property type="match status" value="1"/>
</dbReference>
<keyword evidence="11" id="KW-1185">Reference proteome</keyword>
<keyword evidence="8" id="KW-0479">Metal-binding</keyword>
<dbReference type="EC" id="2.1.1.10" evidence="10"/>
<evidence type="ECO:0000256" key="5">
    <source>
        <dbReference type="ARBA" id="ARBA00022679"/>
    </source>
</evidence>
<dbReference type="Pfam" id="PF02574">
    <property type="entry name" value="S-methyl_trans"/>
    <property type="match status" value="1"/>
</dbReference>
<gene>
    <name evidence="10" type="ORF">JOD17_002647</name>
</gene>
<evidence type="ECO:0000256" key="7">
    <source>
        <dbReference type="ARBA" id="ARBA00023002"/>
    </source>
</evidence>
<dbReference type="InterPro" id="IPR029041">
    <property type="entry name" value="FAD-linked_oxidoreductase-like"/>
</dbReference>
<keyword evidence="4" id="KW-0285">Flavoprotein</keyword>
<dbReference type="SUPFAM" id="SSF82282">
    <property type="entry name" value="Homocysteine S-methyltransferase"/>
    <property type="match status" value="1"/>
</dbReference>
<comment type="caution">
    <text evidence="10">The sequence shown here is derived from an EMBL/GenBank/DDBJ whole genome shotgun (WGS) entry which is preliminary data.</text>
</comment>
<reference evidence="10 11" key="1">
    <citation type="submission" date="2021-01" db="EMBL/GenBank/DDBJ databases">
        <title>Genomic Encyclopedia of Type Strains, Phase IV (KMG-IV): sequencing the most valuable type-strain genomes for metagenomic binning, comparative biology and taxonomic classification.</title>
        <authorList>
            <person name="Goeker M."/>
        </authorList>
    </citation>
    <scope>NUCLEOTIDE SEQUENCE [LARGE SCALE GENOMIC DNA]</scope>
    <source>
        <strain evidence="10 11">DSM 25540</strain>
    </source>
</reference>
<keyword evidence="8" id="KW-0862">Zinc</keyword>
<dbReference type="EMBL" id="JAFBEC010000007">
    <property type="protein sequence ID" value="MBM7633553.1"/>
    <property type="molecule type" value="Genomic_DNA"/>
</dbReference>
<keyword evidence="6" id="KW-0274">FAD</keyword>
<dbReference type="PROSITE" id="PS50970">
    <property type="entry name" value="HCY"/>
    <property type="match status" value="1"/>
</dbReference>
<feature type="binding site" evidence="8">
    <location>
        <position position="269"/>
    </location>
    <ligand>
        <name>Zn(2+)</name>
        <dbReference type="ChEBI" id="CHEBI:29105"/>
    </ligand>
</feature>
<name>A0ABS2PFE4_9BACL</name>
<evidence type="ECO:0000256" key="2">
    <source>
        <dbReference type="ARBA" id="ARBA00004777"/>
    </source>
</evidence>
<dbReference type="Gene3D" id="3.20.20.220">
    <property type="match status" value="1"/>
</dbReference>
<comment type="cofactor">
    <cofactor evidence="1">
        <name>FAD</name>
        <dbReference type="ChEBI" id="CHEBI:57692"/>
    </cofactor>
</comment>
<keyword evidence="7" id="KW-0560">Oxidoreductase</keyword>
<comment type="pathway">
    <text evidence="2">One-carbon metabolism; tetrahydrofolate interconversion.</text>
</comment>
<dbReference type="InterPro" id="IPR003171">
    <property type="entry name" value="Mehydrof_redctse-like"/>
</dbReference>
<evidence type="ECO:0000256" key="4">
    <source>
        <dbReference type="ARBA" id="ARBA00022630"/>
    </source>
</evidence>
<dbReference type="InterPro" id="IPR036589">
    <property type="entry name" value="HCY_dom_sf"/>
</dbReference>
<accession>A0ABS2PFE4</accession>
<dbReference type="Pfam" id="PF02219">
    <property type="entry name" value="MTHFR"/>
    <property type="match status" value="1"/>
</dbReference>
<evidence type="ECO:0000256" key="1">
    <source>
        <dbReference type="ARBA" id="ARBA00001974"/>
    </source>
</evidence>
<sequence length="610" mass="66868">MSFLERLKETVLIGDGAMGTLLYSRDITGSIEQANLYAPELVYEAHLEYVQAGADIIQSNTYAANRIKLDTYGLDLQVAKINKEGMKLAKKAAAFRPNVYVAATIGGIKDGRTSDWTDDQIDETVTEQIVALLSENPDVVLLETYYDLHELIRAIRIVRKHHNTIPIIANVSLGDIGVLHGGISLTEALKRLQKEGANVVGVNCRMGPAQTITSLKETEIPKGLFLSAYPNASLPGIRDGRLVYQSNPNYFKAQASSFRELGINIIGGCCGTTPEHIRGLKERLKGLAPLEKRTVVIEETTDEQVEANESNQQVYDANVIVELDPPKSLSKMPVFLKGAEALVNAGADSITLADNSLATSRVDNVAAATLIQQKTQASPLVHIACRDRNLIGMQSHLLGLHTLGVKEVLAITGDPTKVGDFPGASSVYDLTSFDLIAMLKGMNEGYSYSGRPLGVKTSFTVGAAFNPNVSNLEKAIKRLEKKITAGADFIMTQPMYDKEQIKRLKDYTKHLSIPIFIGVMPLVNERNAEFLHNEVPGIFLSDTVRSRMQKTHGDPQKGEEEGLRIAEELQQTCIELFGKVYIVTPFLKYHMSTALVEHARSLIKTSSVMT</sequence>
<protein>
    <submittedName>
        <fullName evidence="10">Homocysteine S-methyltransferase</fullName>
        <ecNumber evidence="10">2.1.1.10</ecNumber>
    </submittedName>
</protein>
<dbReference type="GO" id="GO:0008168">
    <property type="term" value="F:methyltransferase activity"/>
    <property type="evidence" value="ECO:0007669"/>
    <property type="project" value="UniProtKB-KW"/>
</dbReference>
<feature type="domain" description="Hcy-binding" evidence="9">
    <location>
        <begin position="1"/>
        <end position="284"/>
    </location>
</feature>
<feature type="binding site" evidence="8">
    <location>
        <position position="204"/>
    </location>
    <ligand>
        <name>Zn(2+)</name>
        <dbReference type="ChEBI" id="CHEBI:29105"/>
    </ligand>
</feature>
<dbReference type="Proteomes" id="UP000741863">
    <property type="component" value="Unassembled WGS sequence"/>
</dbReference>
<keyword evidence="5 8" id="KW-0808">Transferase</keyword>
<evidence type="ECO:0000256" key="8">
    <source>
        <dbReference type="PROSITE-ProRule" id="PRU00333"/>
    </source>
</evidence>
<comment type="cofactor">
    <cofactor evidence="8">
        <name>Zn(2+)</name>
        <dbReference type="ChEBI" id="CHEBI:29105"/>
    </cofactor>
</comment>
<dbReference type="PANTHER" id="PTHR11103:SF18">
    <property type="entry name" value="SLR1189 PROTEIN"/>
    <property type="match status" value="1"/>
</dbReference>
<evidence type="ECO:0000313" key="11">
    <source>
        <dbReference type="Proteomes" id="UP000741863"/>
    </source>
</evidence>
<evidence type="ECO:0000313" key="10">
    <source>
        <dbReference type="EMBL" id="MBM7633553.1"/>
    </source>
</evidence>
<proteinExistence type="predicted"/>
<dbReference type="PANTHER" id="PTHR11103">
    <property type="entry name" value="SLR1189 PROTEIN"/>
    <property type="match status" value="1"/>
</dbReference>
<evidence type="ECO:0000256" key="6">
    <source>
        <dbReference type="ARBA" id="ARBA00022827"/>
    </source>
</evidence>
<organism evidence="10 11">
    <name type="scientific">Geomicrobium sediminis</name>
    <dbReference type="NCBI Taxonomy" id="1347788"/>
    <lineage>
        <taxon>Bacteria</taxon>
        <taxon>Bacillati</taxon>
        <taxon>Bacillota</taxon>
        <taxon>Bacilli</taxon>
        <taxon>Bacillales</taxon>
        <taxon>Geomicrobium</taxon>
    </lineage>
</organism>
<dbReference type="CDD" id="cd00537">
    <property type="entry name" value="MTHFR"/>
    <property type="match status" value="1"/>
</dbReference>
<evidence type="ECO:0000256" key="3">
    <source>
        <dbReference type="ARBA" id="ARBA00022603"/>
    </source>
</evidence>
<evidence type="ECO:0000259" key="9">
    <source>
        <dbReference type="PROSITE" id="PS50970"/>
    </source>
</evidence>